<evidence type="ECO:0000256" key="5">
    <source>
        <dbReference type="ARBA" id="ARBA00022989"/>
    </source>
</evidence>
<keyword evidence="8" id="KW-1185">Reference proteome</keyword>
<dbReference type="PIRSF" id="PIRSF006603">
    <property type="entry name" value="DinF"/>
    <property type="match status" value="1"/>
</dbReference>
<keyword evidence="3" id="KW-1003">Cell membrane</keyword>
<evidence type="ECO:0000256" key="3">
    <source>
        <dbReference type="ARBA" id="ARBA00022475"/>
    </source>
</evidence>
<sequence length="485" mass="50417">MNATGRPGARPGQRDLTSGPIGRSLLLFALPTLGSSILQSINGSINAVWIGQFLGERALAATTNANLVLFLLVSAVFGFGMAATIMIGQAAGRGDIEGVRRVFGTTLGLFAVLSTLVAVAGWLAAPAILTTLGTPAEAYPLALAYLRVIFVSMPTGFLSVLVSMALRGTGDAITPLKFLALGAVLDAGLNPLLIVGVGPFPELGITGSALATVIANTLSFVAMLVFVYRRDLVVRLRGAEWRYLRPDPALLKPLVTKGIPMGLQMLVATGSALAMIGLVNRQGTTITAAYGAASQLWTYIQMPAMAVGGAVSAMVAQNIGAGRWDRVERVNRSGVILNLILTGGLVAAVAAADRHVLWLFLGSDGDAVGAATRINLIGSASFILFGVSIVLSATMRANGAVVAPLVILAVALFPVRLGLAYALTPAWGADAIWWSFPAGSLASMVMTIGYYRHGNWKKGRPLAPPEAEEQAMACEEPTAKKMPVG</sequence>
<keyword evidence="6" id="KW-0472">Membrane</keyword>
<dbReference type="PANTHER" id="PTHR43549">
    <property type="entry name" value="MULTIDRUG RESISTANCE PROTEIN YPNP-RELATED"/>
    <property type="match status" value="1"/>
</dbReference>
<evidence type="ECO:0000313" key="7">
    <source>
        <dbReference type="EMBL" id="SDF18626.1"/>
    </source>
</evidence>
<dbReference type="Pfam" id="PF01554">
    <property type="entry name" value="MatE"/>
    <property type="match status" value="2"/>
</dbReference>
<dbReference type="GO" id="GO:0005886">
    <property type="term" value="C:plasma membrane"/>
    <property type="evidence" value="ECO:0007669"/>
    <property type="project" value="UniProtKB-SubCell"/>
</dbReference>
<evidence type="ECO:0000256" key="4">
    <source>
        <dbReference type="ARBA" id="ARBA00022692"/>
    </source>
</evidence>
<dbReference type="InterPro" id="IPR048279">
    <property type="entry name" value="MdtK-like"/>
</dbReference>
<dbReference type="RefSeq" id="WP_235903928.1">
    <property type="nucleotide sequence ID" value="NZ_FNBI01000002.1"/>
</dbReference>
<proteinExistence type="predicted"/>
<name>A0A1G7J172_9SPHN</name>
<dbReference type="PANTHER" id="PTHR43549:SF3">
    <property type="entry name" value="MULTIDRUG RESISTANCE PROTEIN YPNP-RELATED"/>
    <property type="match status" value="1"/>
</dbReference>
<dbReference type="AlphaFoldDB" id="A0A1G7J172"/>
<organism evidence="7 8">
    <name type="scientific">Sphingomonas carotinifaciens</name>
    <dbReference type="NCBI Taxonomy" id="1166323"/>
    <lineage>
        <taxon>Bacteria</taxon>
        <taxon>Pseudomonadati</taxon>
        <taxon>Pseudomonadota</taxon>
        <taxon>Alphaproteobacteria</taxon>
        <taxon>Sphingomonadales</taxon>
        <taxon>Sphingomonadaceae</taxon>
        <taxon>Sphingomonas</taxon>
    </lineage>
</organism>
<dbReference type="InterPro" id="IPR002528">
    <property type="entry name" value="MATE_fam"/>
</dbReference>
<dbReference type="NCBIfam" id="TIGR00797">
    <property type="entry name" value="matE"/>
    <property type="match status" value="1"/>
</dbReference>
<keyword evidence="2" id="KW-0813">Transport</keyword>
<dbReference type="CDD" id="cd13138">
    <property type="entry name" value="MATE_yoeA_like"/>
    <property type="match status" value="1"/>
</dbReference>
<protein>
    <submittedName>
        <fullName evidence="7">Putative efflux protein, MATE family</fullName>
    </submittedName>
</protein>
<dbReference type="EMBL" id="FNBI01000002">
    <property type="protein sequence ID" value="SDF18626.1"/>
    <property type="molecule type" value="Genomic_DNA"/>
</dbReference>
<evidence type="ECO:0000313" key="8">
    <source>
        <dbReference type="Proteomes" id="UP000323502"/>
    </source>
</evidence>
<evidence type="ECO:0000256" key="6">
    <source>
        <dbReference type="ARBA" id="ARBA00023136"/>
    </source>
</evidence>
<dbReference type="Proteomes" id="UP000323502">
    <property type="component" value="Unassembled WGS sequence"/>
</dbReference>
<dbReference type="GO" id="GO:0015297">
    <property type="term" value="F:antiporter activity"/>
    <property type="evidence" value="ECO:0007669"/>
    <property type="project" value="InterPro"/>
</dbReference>
<evidence type="ECO:0000256" key="2">
    <source>
        <dbReference type="ARBA" id="ARBA00022448"/>
    </source>
</evidence>
<evidence type="ECO:0000256" key="1">
    <source>
        <dbReference type="ARBA" id="ARBA00004429"/>
    </source>
</evidence>
<accession>A0A1G7J172</accession>
<gene>
    <name evidence="7" type="ORF">SAMN05216557_102457</name>
</gene>
<dbReference type="InterPro" id="IPR052031">
    <property type="entry name" value="Membrane_Transporter-Flippase"/>
</dbReference>
<keyword evidence="5" id="KW-1133">Transmembrane helix</keyword>
<reference evidence="7 8" key="1">
    <citation type="submission" date="2016-10" db="EMBL/GenBank/DDBJ databases">
        <authorList>
            <person name="Varghese N."/>
            <person name="Submissions S."/>
        </authorList>
    </citation>
    <scope>NUCLEOTIDE SEQUENCE [LARGE SCALE GENOMIC DNA]</scope>
    <source>
        <strain evidence="7 8">S7-754</strain>
    </source>
</reference>
<comment type="subcellular location">
    <subcellularLocation>
        <location evidence="1">Cell inner membrane</location>
        <topology evidence="1">Multi-pass membrane protein</topology>
    </subcellularLocation>
</comment>
<keyword evidence="4" id="KW-0812">Transmembrane</keyword>
<dbReference type="GO" id="GO:0042910">
    <property type="term" value="F:xenobiotic transmembrane transporter activity"/>
    <property type="evidence" value="ECO:0007669"/>
    <property type="project" value="InterPro"/>
</dbReference>